<proteinExistence type="predicted"/>
<accession>A0ACC4D7Y1</accession>
<organism evidence="1 2">
    <name type="scientific">Purpureocillium lilacinum</name>
    <name type="common">Paecilomyces lilacinus</name>
    <dbReference type="NCBI Taxonomy" id="33203"/>
    <lineage>
        <taxon>Eukaryota</taxon>
        <taxon>Fungi</taxon>
        <taxon>Dikarya</taxon>
        <taxon>Ascomycota</taxon>
        <taxon>Pezizomycotina</taxon>
        <taxon>Sordariomycetes</taxon>
        <taxon>Hypocreomycetidae</taxon>
        <taxon>Hypocreales</taxon>
        <taxon>Ophiocordycipitaceae</taxon>
        <taxon>Purpureocillium</taxon>
    </lineage>
</organism>
<dbReference type="EMBL" id="JBGNUJ010000012">
    <property type="protein sequence ID" value="KAL3952471.1"/>
    <property type="molecule type" value="Genomic_DNA"/>
</dbReference>
<reference evidence="1" key="1">
    <citation type="submission" date="2024-12" db="EMBL/GenBank/DDBJ databases">
        <title>Comparative genomics and development of molecular markers within Purpureocillium lilacinum and among Purpureocillium species.</title>
        <authorList>
            <person name="Yeh Z.-Y."/>
            <person name="Ni N.-T."/>
            <person name="Lo P.-H."/>
            <person name="Mushyakhwo K."/>
            <person name="Lin C.-F."/>
            <person name="Nai Y.-S."/>
        </authorList>
    </citation>
    <scope>NUCLEOTIDE SEQUENCE</scope>
    <source>
        <strain evidence="1">NCHU-NPUST-175</strain>
    </source>
</reference>
<dbReference type="Proteomes" id="UP001638806">
    <property type="component" value="Unassembled WGS sequence"/>
</dbReference>
<gene>
    <name evidence="1" type="ORF">ACCO45_012414</name>
</gene>
<sequence>MRRNWGTNWDNHLQGHAPKGGYEPVQYKRNLPAKGFRPGILLLGMGAIMGYGWYKLVGGIREAKYVSCFPIPLAPMFPTVSSRAKRCGRASTSSPLLQAEEDRDQVRRYWADQKREKELMGDNAKVYHNDRFVRPTYVVAPAPTKD</sequence>
<comment type="caution">
    <text evidence="1">The sequence shown here is derived from an EMBL/GenBank/DDBJ whole genome shotgun (WGS) entry which is preliminary data.</text>
</comment>
<evidence type="ECO:0000313" key="1">
    <source>
        <dbReference type="EMBL" id="KAL3952471.1"/>
    </source>
</evidence>
<name>A0ACC4D7Y1_PURLI</name>
<evidence type="ECO:0000313" key="2">
    <source>
        <dbReference type="Proteomes" id="UP001638806"/>
    </source>
</evidence>
<protein>
    <submittedName>
        <fullName evidence="1">Uncharacterized protein</fullName>
    </submittedName>
</protein>
<keyword evidence="2" id="KW-1185">Reference proteome</keyword>